<keyword evidence="7" id="KW-0234">DNA repair</keyword>
<evidence type="ECO:0000256" key="10">
    <source>
        <dbReference type="PROSITE-ProRule" id="PRU00339"/>
    </source>
</evidence>
<dbReference type="Pfam" id="PF13181">
    <property type="entry name" value="TPR_8"/>
    <property type="match status" value="1"/>
</dbReference>
<organism evidence="12 13">
    <name type="scientific">Cuscuta australis</name>
    <dbReference type="NCBI Taxonomy" id="267555"/>
    <lineage>
        <taxon>Eukaryota</taxon>
        <taxon>Viridiplantae</taxon>
        <taxon>Streptophyta</taxon>
        <taxon>Embryophyta</taxon>
        <taxon>Tracheophyta</taxon>
        <taxon>Spermatophyta</taxon>
        <taxon>Magnoliopsida</taxon>
        <taxon>eudicotyledons</taxon>
        <taxon>Gunneridae</taxon>
        <taxon>Pentapetalae</taxon>
        <taxon>asterids</taxon>
        <taxon>lamiids</taxon>
        <taxon>Solanales</taxon>
        <taxon>Convolvulaceae</taxon>
        <taxon>Cuscuteae</taxon>
        <taxon>Cuscuta</taxon>
        <taxon>Cuscuta subgen. Grammica</taxon>
        <taxon>Cuscuta sect. Cleistogrammica</taxon>
    </lineage>
</organism>
<evidence type="ECO:0000313" key="13">
    <source>
        <dbReference type="Proteomes" id="UP000249390"/>
    </source>
</evidence>
<keyword evidence="3" id="KW-0433">Leucine-rich repeat</keyword>
<dbReference type="GO" id="GO:0072423">
    <property type="term" value="P:response to DNA damage checkpoint signaling"/>
    <property type="evidence" value="ECO:0007669"/>
    <property type="project" value="InterPro"/>
</dbReference>
<evidence type="ECO:0000256" key="4">
    <source>
        <dbReference type="ARBA" id="ARBA00022737"/>
    </source>
</evidence>
<gene>
    <name evidence="12" type="ORF">DM860_018093</name>
</gene>
<reference evidence="12 13" key="1">
    <citation type="submission" date="2018-06" db="EMBL/GenBank/DDBJ databases">
        <title>The Genome of Cuscuta australis (Dodder) Provides Insight into the Evolution of Plant Parasitism.</title>
        <authorList>
            <person name="Liu H."/>
        </authorList>
    </citation>
    <scope>NUCLEOTIDE SEQUENCE [LARGE SCALE GENOMIC DNA]</scope>
    <source>
        <strain evidence="13">cv. Yunnan</strain>
        <tissue evidence="12">Vines</tissue>
    </source>
</reference>
<comment type="similarity">
    <text evidence="2">Belongs to the Tonsoku family.</text>
</comment>
<dbReference type="EMBL" id="NQVE01000178">
    <property type="protein sequence ID" value="RAL42024.1"/>
    <property type="molecule type" value="Genomic_DNA"/>
</dbReference>
<feature type="repeat" description="TPR" evidence="10">
    <location>
        <begin position="250"/>
        <end position="283"/>
    </location>
</feature>
<keyword evidence="4" id="KW-0677">Repeat</keyword>
<keyword evidence="5" id="KW-0227">DNA damage</keyword>
<dbReference type="Pfam" id="PF13424">
    <property type="entry name" value="TPR_12"/>
    <property type="match status" value="2"/>
</dbReference>
<dbReference type="InterPro" id="IPR044227">
    <property type="entry name" value="TONSOKU"/>
</dbReference>
<evidence type="ECO:0000256" key="11">
    <source>
        <dbReference type="SAM" id="MobiDB-lite"/>
    </source>
</evidence>
<dbReference type="SMART" id="SM00028">
    <property type="entry name" value="TPR"/>
    <property type="match status" value="6"/>
</dbReference>
<dbReference type="FunFam" id="3.80.10.10:FF:000500">
    <property type="entry name" value="Protein TONSOKU"/>
    <property type="match status" value="1"/>
</dbReference>
<dbReference type="Gene3D" id="1.25.40.10">
    <property type="entry name" value="Tetratricopeptide repeat domain"/>
    <property type="match status" value="3"/>
</dbReference>
<dbReference type="InterPro" id="IPR011990">
    <property type="entry name" value="TPR-like_helical_dom_sf"/>
</dbReference>
<sequence length="1315" mass="146859">MGKSDGSQQLAAARRAYQHAKAEGNRQEEARWANVIGDILKNRGEYFKALRWLRIDYDISVKYLPEKHLLPSCQSLGEVYLRLQDFENALIYQKKHLDLAKDENNLIEQQRATTQLGRTYHEMFLKSEDDHCSLINAKKYFKLAMELAQTLKRSQLSEKFSFVKEYIDAHNNLGMLQMDLDNPEEAKTYLLKGLDICDEEELSENDDGRSRLHHNLGNVFTELRKWDKAREHIQKDIVICNKIGHCQGEAKGYINLGELHYKVQKYDEAMTCYAKALHLAKLLEDEGALVDQINQNMQIVNEALKVRNEIEKEEQVLKKLVRKTEMTRGTDGERKCLLQQYSSLVHLIEKASIIFAWMKYHAYAKKRKKIASQLYDTEKLGDSFLAIGESYHKLRKFDKALKWYTKSWEKYEVIGNLEGQAMAKINIGNTFDSKGDWESALASFEEGYRIAVKANKPSTQLAALENMHYSQMIRFDNVEEARRLRVLIDKLKNSASEYFGVHDVDGGLCSETESDADQPPDGVSDTGFSPTKSEFCNKKLKFPDTADQSCEDLPLNSLFGTKKLAKRKTSCTSSTNPSDCLPRSLSKSSSSQAGTMGRKRTRIVLSDDEENAEVLFSGGLANVHDEDNMASFPHDMLYKVAGEDVATSDNFKSGKQQCTNVQKDQWDVSPVASKCIVNACTAMNIEESACSEKSRTSRSDHNNFRFSSPHKAVENSKLYANDNTIHANSVCVDEHCKHIVVKIGEDYVHIEQELCIIGSSISIDQLKVEVACMYYIQLPCEKRSRGLVPVIQHVKYDGRVLESFEAVDVLNDHLSRKSCLEASLGVWVPKPLVELYTQCCKELSELPNMNVLKQLYNQEVSEDEIVVSGCELQEISVTPLVNAINKHQTVASLDLSHNLLGNGTMEKLKKVFTASHQSYGGLALDLHSNRFGPTALFQVCECKVLYSRLEVLNISRNRLTDACASYISTILQKCKALYSLNIEQCYITSRTVQKIADSLDSGSALTHLYLGYNHPVSGNAIMNVLAKLTSLNDFQELGLSGLKLSKSVVEKLCELVKKTSLSDLILGSTSIGNDGALEIFQSLSEKTPETGKLDLSSCGLTSVCIPRFKTGVSLVNSIVELNLGGNPIMEEGGTELASLLTNPQCSLKVLILCKCQLGIPQVLGILKGLSENCYLEELNLAENVHNLDELHTDPNPSKSSIASEKEICTGCSQLEVPDSENDAEGSIAATSASVHNSECKLLIEELSTAIEMAKHLQRLDLSNNGFSQEAGQRLYTSWALHSRSGIAQKHIQGNVIHLSVQGVKCCGTKPCCQKL</sequence>
<dbReference type="SUPFAM" id="SSF48452">
    <property type="entry name" value="TPR-like"/>
    <property type="match status" value="2"/>
</dbReference>
<dbReference type="GO" id="GO:0009933">
    <property type="term" value="P:meristem structural organization"/>
    <property type="evidence" value="ECO:0007669"/>
    <property type="project" value="InterPro"/>
</dbReference>
<name>A0A328D977_9ASTE</name>
<evidence type="ECO:0000256" key="1">
    <source>
        <dbReference type="ARBA" id="ARBA00004642"/>
    </source>
</evidence>
<proteinExistence type="inferred from homology"/>
<dbReference type="PROSITE" id="PS50293">
    <property type="entry name" value="TPR_REGION"/>
    <property type="match status" value="1"/>
</dbReference>
<dbReference type="InterPro" id="IPR032675">
    <property type="entry name" value="LRR_dom_sf"/>
</dbReference>
<dbReference type="SUPFAM" id="SSF81901">
    <property type="entry name" value="HCP-like"/>
    <property type="match status" value="1"/>
</dbReference>
<dbReference type="SMART" id="SM00368">
    <property type="entry name" value="LRR_RI"/>
    <property type="match status" value="6"/>
</dbReference>
<dbReference type="GO" id="GO:0006281">
    <property type="term" value="P:DNA repair"/>
    <property type="evidence" value="ECO:0007669"/>
    <property type="project" value="UniProtKB-KW"/>
</dbReference>
<dbReference type="GO" id="GO:0040029">
    <property type="term" value="P:epigenetic regulation of gene expression"/>
    <property type="evidence" value="ECO:0007669"/>
    <property type="project" value="InterPro"/>
</dbReference>
<dbReference type="SUPFAM" id="SSF52047">
    <property type="entry name" value="RNI-like"/>
    <property type="match status" value="1"/>
</dbReference>
<accession>A0A328D977</accession>
<dbReference type="GO" id="GO:0005654">
    <property type="term" value="C:nucleoplasm"/>
    <property type="evidence" value="ECO:0007669"/>
    <property type="project" value="UniProtKB-SubCell"/>
</dbReference>
<dbReference type="PANTHER" id="PTHR47684:SF1">
    <property type="entry name" value="PROTEIN TONSOKU"/>
    <property type="match status" value="1"/>
</dbReference>
<dbReference type="InterPro" id="IPR019734">
    <property type="entry name" value="TPR_rpt"/>
</dbReference>
<protein>
    <recommendedName>
        <fullName evidence="9">Protein TONSOKU</fullName>
    </recommendedName>
</protein>
<evidence type="ECO:0000256" key="8">
    <source>
        <dbReference type="ARBA" id="ARBA00023242"/>
    </source>
</evidence>
<dbReference type="PROSITE" id="PS50005">
    <property type="entry name" value="TPR"/>
    <property type="match status" value="1"/>
</dbReference>
<dbReference type="PANTHER" id="PTHR47684">
    <property type="entry name" value="PROTEIN TONSOKU"/>
    <property type="match status" value="1"/>
</dbReference>
<feature type="region of interest" description="Disordered" evidence="11">
    <location>
        <begin position="569"/>
        <end position="600"/>
    </location>
</feature>
<comment type="subcellular location">
    <subcellularLocation>
        <location evidence="1">Nucleus</location>
        <location evidence="1">Nucleoplasm</location>
    </subcellularLocation>
</comment>
<dbReference type="FunFam" id="1.25.40.10:FF:000961">
    <property type="entry name" value="Protein TONSOKU"/>
    <property type="match status" value="1"/>
</dbReference>
<keyword evidence="13" id="KW-1185">Reference proteome</keyword>
<evidence type="ECO:0000256" key="6">
    <source>
        <dbReference type="ARBA" id="ARBA00022853"/>
    </source>
</evidence>
<keyword evidence="8" id="KW-0539">Nucleus</keyword>
<evidence type="ECO:0000256" key="2">
    <source>
        <dbReference type="ARBA" id="ARBA00010999"/>
    </source>
</evidence>
<feature type="region of interest" description="Disordered" evidence="11">
    <location>
        <begin position="510"/>
        <end position="529"/>
    </location>
</feature>
<evidence type="ECO:0000256" key="7">
    <source>
        <dbReference type="ARBA" id="ARBA00023204"/>
    </source>
</evidence>
<comment type="caution">
    <text evidence="12">The sequence shown here is derived from an EMBL/GenBank/DDBJ whole genome shotgun (WGS) entry which is preliminary data.</text>
</comment>
<dbReference type="Pfam" id="PF13176">
    <property type="entry name" value="TPR_7"/>
    <property type="match status" value="1"/>
</dbReference>
<keyword evidence="6" id="KW-0156">Chromatin regulator</keyword>
<evidence type="ECO:0000256" key="9">
    <source>
        <dbReference type="ARBA" id="ARBA00069409"/>
    </source>
</evidence>
<evidence type="ECO:0000256" key="3">
    <source>
        <dbReference type="ARBA" id="ARBA00022614"/>
    </source>
</evidence>
<dbReference type="GO" id="GO:0042393">
    <property type="term" value="F:histone binding"/>
    <property type="evidence" value="ECO:0007669"/>
    <property type="project" value="UniProtKB-ARBA"/>
</dbReference>
<evidence type="ECO:0000313" key="12">
    <source>
        <dbReference type="EMBL" id="RAL42024.1"/>
    </source>
</evidence>
<evidence type="ECO:0000256" key="5">
    <source>
        <dbReference type="ARBA" id="ARBA00022763"/>
    </source>
</evidence>
<dbReference type="Gene3D" id="3.80.10.10">
    <property type="entry name" value="Ribonuclease Inhibitor"/>
    <property type="match status" value="1"/>
</dbReference>
<dbReference type="Proteomes" id="UP000249390">
    <property type="component" value="Unassembled WGS sequence"/>
</dbReference>
<keyword evidence="10" id="KW-0802">TPR repeat</keyword>